<accession>A0A238IUW8</accession>
<evidence type="ECO:0000313" key="2">
    <source>
        <dbReference type="Proteomes" id="UP000201838"/>
    </source>
</evidence>
<reference evidence="1 2" key="1">
    <citation type="submission" date="2017-05" db="EMBL/GenBank/DDBJ databases">
        <authorList>
            <person name="Song R."/>
            <person name="Chenine A.L."/>
            <person name="Ruprecht R.M."/>
        </authorList>
    </citation>
    <scope>NUCLEOTIDE SEQUENCE [LARGE SCALE GENOMIC DNA]</scope>
    <source>
        <strain evidence="1 2">CECT 8489</strain>
    </source>
</reference>
<dbReference type="AlphaFoldDB" id="A0A238IUW8"/>
<dbReference type="Proteomes" id="UP000201838">
    <property type="component" value="Unassembled WGS sequence"/>
</dbReference>
<protein>
    <submittedName>
        <fullName evidence="1">Uncharacterized protein</fullName>
    </submittedName>
</protein>
<dbReference type="OrthoDB" id="9878427at2"/>
<dbReference type="RefSeq" id="WP_093972202.1">
    <property type="nucleotide sequence ID" value="NZ_FXXQ01000001.1"/>
</dbReference>
<organism evidence="1 2">
    <name type="scientific">Boseongicola aestuarii</name>
    <dbReference type="NCBI Taxonomy" id="1470561"/>
    <lineage>
        <taxon>Bacteria</taxon>
        <taxon>Pseudomonadati</taxon>
        <taxon>Pseudomonadota</taxon>
        <taxon>Alphaproteobacteria</taxon>
        <taxon>Rhodobacterales</taxon>
        <taxon>Paracoccaceae</taxon>
        <taxon>Boseongicola</taxon>
    </lineage>
</organism>
<keyword evidence="2" id="KW-1185">Reference proteome</keyword>
<evidence type="ECO:0000313" key="1">
    <source>
        <dbReference type="EMBL" id="SMX22218.1"/>
    </source>
</evidence>
<proteinExistence type="predicted"/>
<gene>
    <name evidence="1" type="ORF">BOA8489_00308</name>
</gene>
<name>A0A238IUW8_9RHOB</name>
<dbReference type="EMBL" id="FXXQ01000001">
    <property type="protein sequence ID" value="SMX22218.1"/>
    <property type="molecule type" value="Genomic_DNA"/>
</dbReference>
<sequence length="136" mass="14712">MLETIFVIAMLQSVEGLPKGIRCEFPAADTGGKPVRVVLDPMPSLKDQPGLYRVMMEIEGKLTLKAAAQPMHAIDERAVLIRAKSPRQATVTLGMRDDGMAALTMSAPGAETPGEQSTRIGACRGADHYFNRWLSS</sequence>